<gene>
    <name evidence="5" type="primary">yusV_3</name>
    <name evidence="5" type="ORF">TPELB_21820</name>
</gene>
<dbReference type="PANTHER" id="PTHR42734:SF19">
    <property type="entry name" value="IRON COMPOUNDS ABC TRANSPORTER, ATP-BINDING PROTEIN"/>
    <property type="match status" value="1"/>
</dbReference>
<accession>A0ABZ3FEN5</accession>
<dbReference type="PROSITE" id="PS00211">
    <property type="entry name" value="ABC_TRANSPORTER_1"/>
    <property type="match status" value="1"/>
</dbReference>
<dbReference type="Gene3D" id="3.40.50.300">
    <property type="entry name" value="P-loop containing nucleotide triphosphate hydrolases"/>
    <property type="match status" value="1"/>
</dbReference>
<dbReference type="InterPro" id="IPR003593">
    <property type="entry name" value="AAA+_ATPase"/>
</dbReference>
<dbReference type="EMBL" id="CP154622">
    <property type="protein sequence ID" value="XAM41869.1"/>
    <property type="molecule type" value="Genomic_DNA"/>
</dbReference>
<dbReference type="Pfam" id="PF00005">
    <property type="entry name" value="ABC_tran"/>
    <property type="match status" value="1"/>
</dbReference>
<dbReference type="InterPro" id="IPR017871">
    <property type="entry name" value="ABC_transporter-like_CS"/>
</dbReference>
<feature type="domain" description="ABC transporter" evidence="4">
    <location>
        <begin position="2"/>
        <end position="236"/>
    </location>
</feature>
<keyword evidence="1" id="KW-0813">Transport</keyword>
<dbReference type="InterPro" id="IPR003439">
    <property type="entry name" value="ABC_transporter-like_ATP-bd"/>
</dbReference>
<sequence>MINLKKCKIGYTNKIIFNDLDLNIKEGIITGILGTNGCGKTTLLTSILGSQKIFGGSIEIFGKDIKTLHYKEIAKQIAVVSQLQKPTFDFNVFDVILMGRNPYLSFKPSKEDMMLTQETIKKIGIEYLSTKSYKSLSGGERQMVNIARAVNQRTPIIAMDEPTSYLDLKNQSRVMNLVKQLNEQENKSIVMILHDPSHAIEFCHEVIFVEKDNITKGTSEEMITPENIKRIYGINSKKLNINGEYHIVPLLKEQCENTENKVKVVT</sequence>
<keyword evidence="3 5" id="KW-0067">ATP-binding</keyword>
<dbReference type="RefSeq" id="WP_343337069.1">
    <property type="nucleotide sequence ID" value="NZ_CP154622.1"/>
</dbReference>
<reference evidence="5 6" key="1">
    <citation type="submission" date="2024-04" db="EMBL/GenBank/DDBJ databases">
        <title>Isolation and characterization of novel acetogenic strains of the genera Terrisporobacter and Acetoanaerobium.</title>
        <authorList>
            <person name="Boeer T."/>
            <person name="Schueler M.A."/>
            <person name="Lueschen A."/>
            <person name="Eysell L."/>
            <person name="Droege J."/>
            <person name="Heinemann M."/>
            <person name="Engelhardt L."/>
            <person name="Basen M."/>
            <person name="Daniel R."/>
        </authorList>
    </citation>
    <scope>NUCLEOTIDE SEQUENCE [LARGE SCALE GENOMIC DNA]</scope>
    <source>
        <strain evidence="5 6">ELB</strain>
    </source>
</reference>
<evidence type="ECO:0000313" key="6">
    <source>
        <dbReference type="Proteomes" id="UP001477947"/>
    </source>
</evidence>
<evidence type="ECO:0000256" key="1">
    <source>
        <dbReference type="ARBA" id="ARBA00022448"/>
    </source>
</evidence>
<keyword evidence="6" id="KW-1185">Reference proteome</keyword>
<dbReference type="PANTHER" id="PTHR42734">
    <property type="entry name" value="METAL TRANSPORT SYSTEM ATP-BINDING PROTEIN TM_0124-RELATED"/>
    <property type="match status" value="1"/>
</dbReference>
<dbReference type="SMART" id="SM00382">
    <property type="entry name" value="AAA"/>
    <property type="match status" value="1"/>
</dbReference>
<dbReference type="SUPFAM" id="SSF52540">
    <property type="entry name" value="P-loop containing nucleoside triphosphate hydrolases"/>
    <property type="match status" value="1"/>
</dbReference>
<evidence type="ECO:0000256" key="2">
    <source>
        <dbReference type="ARBA" id="ARBA00022741"/>
    </source>
</evidence>
<dbReference type="InterPro" id="IPR050153">
    <property type="entry name" value="Metal_Ion_Import_ABC"/>
</dbReference>
<dbReference type="Proteomes" id="UP001477947">
    <property type="component" value="Chromosome"/>
</dbReference>
<keyword evidence="2" id="KW-0547">Nucleotide-binding</keyword>
<protein>
    <submittedName>
        <fullName evidence="5">Siderophore transport system ATP-binding protein YusV</fullName>
    </submittedName>
</protein>
<dbReference type="CDD" id="cd03214">
    <property type="entry name" value="ABC_Iron-Siderophores_B12_Hemin"/>
    <property type="match status" value="1"/>
</dbReference>
<proteinExistence type="predicted"/>
<evidence type="ECO:0000313" key="5">
    <source>
        <dbReference type="EMBL" id="XAM41869.1"/>
    </source>
</evidence>
<dbReference type="GO" id="GO:0005524">
    <property type="term" value="F:ATP binding"/>
    <property type="evidence" value="ECO:0007669"/>
    <property type="project" value="UniProtKB-KW"/>
</dbReference>
<dbReference type="PROSITE" id="PS50893">
    <property type="entry name" value="ABC_TRANSPORTER_2"/>
    <property type="match status" value="1"/>
</dbReference>
<dbReference type="InterPro" id="IPR027417">
    <property type="entry name" value="P-loop_NTPase"/>
</dbReference>
<name>A0ABZ3FEN5_9FIRM</name>
<evidence type="ECO:0000256" key="3">
    <source>
        <dbReference type="ARBA" id="ARBA00022840"/>
    </source>
</evidence>
<evidence type="ECO:0000259" key="4">
    <source>
        <dbReference type="PROSITE" id="PS50893"/>
    </source>
</evidence>
<organism evidence="5 6">
    <name type="scientific">Terrisporobacter petrolearius</name>
    <dbReference type="NCBI Taxonomy" id="1460447"/>
    <lineage>
        <taxon>Bacteria</taxon>
        <taxon>Bacillati</taxon>
        <taxon>Bacillota</taxon>
        <taxon>Clostridia</taxon>
        <taxon>Peptostreptococcales</taxon>
        <taxon>Peptostreptococcaceae</taxon>
        <taxon>Terrisporobacter</taxon>
    </lineage>
</organism>